<evidence type="ECO:0000313" key="1">
    <source>
        <dbReference type="EMBL" id="KYO26132.1"/>
    </source>
</evidence>
<name>A0A151MNM3_ALLMI</name>
<keyword evidence="2" id="KW-1185">Reference proteome</keyword>
<proteinExistence type="predicted"/>
<organism evidence="1 2">
    <name type="scientific">Alligator mississippiensis</name>
    <name type="common">American alligator</name>
    <dbReference type="NCBI Taxonomy" id="8496"/>
    <lineage>
        <taxon>Eukaryota</taxon>
        <taxon>Metazoa</taxon>
        <taxon>Chordata</taxon>
        <taxon>Craniata</taxon>
        <taxon>Vertebrata</taxon>
        <taxon>Euteleostomi</taxon>
        <taxon>Archelosauria</taxon>
        <taxon>Archosauria</taxon>
        <taxon>Crocodylia</taxon>
        <taxon>Alligatoridae</taxon>
        <taxon>Alligatorinae</taxon>
        <taxon>Alligator</taxon>
    </lineage>
</organism>
<accession>A0A151MNM3</accession>
<evidence type="ECO:0000313" key="2">
    <source>
        <dbReference type="Proteomes" id="UP000050525"/>
    </source>
</evidence>
<gene>
    <name evidence="1" type="ORF">Y1Q_0003880</name>
</gene>
<dbReference type="AlphaFoldDB" id="A0A151MNM3"/>
<reference evidence="1 2" key="1">
    <citation type="journal article" date="2012" name="Genome Biol.">
        <title>Sequencing three crocodilian genomes to illuminate the evolution of archosaurs and amniotes.</title>
        <authorList>
            <person name="St John J.A."/>
            <person name="Braun E.L."/>
            <person name="Isberg S.R."/>
            <person name="Miles L.G."/>
            <person name="Chong A.Y."/>
            <person name="Gongora J."/>
            <person name="Dalzell P."/>
            <person name="Moran C."/>
            <person name="Bed'hom B."/>
            <person name="Abzhanov A."/>
            <person name="Burgess S.C."/>
            <person name="Cooksey A.M."/>
            <person name="Castoe T.A."/>
            <person name="Crawford N.G."/>
            <person name="Densmore L.D."/>
            <person name="Drew J.C."/>
            <person name="Edwards S.V."/>
            <person name="Faircloth B.C."/>
            <person name="Fujita M.K."/>
            <person name="Greenwold M.J."/>
            <person name="Hoffmann F.G."/>
            <person name="Howard J.M."/>
            <person name="Iguchi T."/>
            <person name="Janes D.E."/>
            <person name="Khan S.Y."/>
            <person name="Kohno S."/>
            <person name="de Koning A.J."/>
            <person name="Lance S.L."/>
            <person name="McCarthy F.M."/>
            <person name="McCormack J.E."/>
            <person name="Merchant M.E."/>
            <person name="Peterson D.G."/>
            <person name="Pollock D.D."/>
            <person name="Pourmand N."/>
            <person name="Raney B.J."/>
            <person name="Roessler K.A."/>
            <person name="Sanford J.R."/>
            <person name="Sawyer R.H."/>
            <person name="Schmidt C.J."/>
            <person name="Triplett E.W."/>
            <person name="Tuberville T.D."/>
            <person name="Venegas-Anaya M."/>
            <person name="Howard J.T."/>
            <person name="Jarvis E.D."/>
            <person name="Guillette L.J.Jr."/>
            <person name="Glenn T.C."/>
            <person name="Green R.E."/>
            <person name="Ray D.A."/>
        </authorList>
    </citation>
    <scope>NUCLEOTIDE SEQUENCE [LARGE SCALE GENOMIC DNA]</scope>
    <source>
        <strain evidence="1">KSC_2009_1</strain>
    </source>
</reference>
<dbReference type="EMBL" id="AKHW03005657">
    <property type="protein sequence ID" value="KYO26132.1"/>
    <property type="molecule type" value="Genomic_DNA"/>
</dbReference>
<sequence>MTHCFWFSHTQTDKIPGYWEQNMLLALQGQWMLNSHPHHWGGPDPSPTGKEVGNGVPLKRCSKWNAAISHGLCKDQRFIKPVLKSSELIFNVGRILMHTLKKYKC</sequence>
<comment type="caution">
    <text evidence="1">The sequence shown here is derived from an EMBL/GenBank/DDBJ whole genome shotgun (WGS) entry which is preliminary data.</text>
</comment>
<protein>
    <submittedName>
        <fullName evidence="1">Uncharacterized protein</fullName>
    </submittedName>
</protein>
<dbReference type="Proteomes" id="UP000050525">
    <property type="component" value="Unassembled WGS sequence"/>
</dbReference>